<keyword evidence="5" id="KW-0413">Isomerase</keyword>
<proteinExistence type="predicted"/>
<keyword evidence="2" id="KW-0597">Phosphoprotein</keyword>
<comment type="cofactor">
    <cofactor evidence="1">
        <name>Mg(2+)</name>
        <dbReference type="ChEBI" id="CHEBI:18420"/>
    </cofactor>
</comment>
<dbReference type="EMBL" id="LAZR01025912">
    <property type="protein sequence ID" value="KKL70379.1"/>
    <property type="molecule type" value="Genomic_DNA"/>
</dbReference>
<reference evidence="8" key="1">
    <citation type="journal article" date="2015" name="Nature">
        <title>Complex archaea that bridge the gap between prokaryotes and eukaryotes.</title>
        <authorList>
            <person name="Spang A."/>
            <person name="Saw J.H."/>
            <person name="Jorgensen S.L."/>
            <person name="Zaremba-Niedzwiedzka K."/>
            <person name="Martijn J."/>
            <person name="Lind A.E."/>
            <person name="van Eijk R."/>
            <person name="Schleper C."/>
            <person name="Guy L."/>
            <person name="Ettema T.J."/>
        </authorList>
    </citation>
    <scope>NUCLEOTIDE SEQUENCE</scope>
</reference>
<dbReference type="GO" id="GO:0009252">
    <property type="term" value="P:peptidoglycan biosynthetic process"/>
    <property type="evidence" value="ECO:0007669"/>
    <property type="project" value="TreeGrafter"/>
</dbReference>
<gene>
    <name evidence="8" type="ORF">LCGC14_2105490</name>
</gene>
<feature type="non-terminal residue" evidence="8">
    <location>
        <position position="1"/>
    </location>
</feature>
<protein>
    <recommendedName>
        <fullName evidence="9">Alpha-D-phosphohexomutase C-terminal domain-containing protein</fullName>
    </recommendedName>
</protein>
<dbReference type="InterPro" id="IPR036900">
    <property type="entry name" value="A-D-PHexomutase_C_sf"/>
</dbReference>
<accession>A0A0F9E8W5</accession>
<dbReference type="GO" id="GO:0005829">
    <property type="term" value="C:cytosol"/>
    <property type="evidence" value="ECO:0007669"/>
    <property type="project" value="TreeGrafter"/>
</dbReference>
<dbReference type="InterPro" id="IPR050060">
    <property type="entry name" value="Phosphoglucosamine_mutase"/>
</dbReference>
<dbReference type="AlphaFoldDB" id="A0A0F9E8W5"/>
<dbReference type="SUPFAM" id="SSF55957">
    <property type="entry name" value="Phosphoglucomutase, C-terminal domain"/>
    <property type="match status" value="1"/>
</dbReference>
<organism evidence="8">
    <name type="scientific">marine sediment metagenome</name>
    <dbReference type="NCBI Taxonomy" id="412755"/>
    <lineage>
        <taxon>unclassified sequences</taxon>
        <taxon>metagenomes</taxon>
        <taxon>ecological metagenomes</taxon>
    </lineage>
</organism>
<evidence type="ECO:0000313" key="8">
    <source>
        <dbReference type="EMBL" id="KKL70379.1"/>
    </source>
</evidence>
<dbReference type="PANTHER" id="PTHR42946">
    <property type="entry name" value="PHOSPHOHEXOSE MUTASE"/>
    <property type="match status" value="1"/>
</dbReference>
<dbReference type="Gene3D" id="3.30.310.50">
    <property type="entry name" value="Alpha-D-phosphohexomutase, C-terminal domain"/>
    <property type="match status" value="1"/>
</dbReference>
<dbReference type="Pfam" id="PF00408">
    <property type="entry name" value="PGM_PMM_IV"/>
    <property type="match status" value="1"/>
</dbReference>
<name>A0A0F9E8W5_9ZZZZ</name>
<feature type="domain" description="Alpha-D-phosphohexomutase alpha/beta/alpha" evidence="7">
    <location>
        <begin position="2"/>
        <end position="63"/>
    </location>
</feature>
<dbReference type="GO" id="GO:0006048">
    <property type="term" value="P:UDP-N-acetylglucosamine biosynthetic process"/>
    <property type="evidence" value="ECO:0007669"/>
    <property type="project" value="TreeGrafter"/>
</dbReference>
<sequence length="145" mass="16021">DVGDKYVLDRMIEENANLGGEQSGHIIFLDHGPAGDGLITALKLLQVIQESGKPLSELSKIMERLPQVLINVGVKNKKLFRDNKRLEEAIKEAEVELGSEGRILVRPSGTEHLIRVMTESQTLDHAKQIANSVADVVREESLCVE</sequence>
<dbReference type="PANTHER" id="PTHR42946:SF1">
    <property type="entry name" value="PHOSPHOGLUCOMUTASE (ALPHA-D-GLUCOSE-1,6-BISPHOSPHATE-DEPENDENT)"/>
    <property type="match status" value="1"/>
</dbReference>
<dbReference type="InterPro" id="IPR016055">
    <property type="entry name" value="A-D-PHexomutase_a/b/a-I/II/III"/>
</dbReference>
<evidence type="ECO:0000256" key="4">
    <source>
        <dbReference type="ARBA" id="ARBA00022842"/>
    </source>
</evidence>
<dbReference type="FunFam" id="3.30.310.50:FF:000001">
    <property type="entry name" value="Phosphoglucosamine mutase"/>
    <property type="match status" value="1"/>
</dbReference>
<comment type="caution">
    <text evidence="8">The sequence shown here is derived from an EMBL/GenBank/DDBJ whole genome shotgun (WGS) entry which is preliminary data.</text>
</comment>
<dbReference type="GO" id="GO:0008966">
    <property type="term" value="F:phosphoglucosamine mutase activity"/>
    <property type="evidence" value="ECO:0007669"/>
    <property type="project" value="TreeGrafter"/>
</dbReference>
<evidence type="ECO:0000256" key="3">
    <source>
        <dbReference type="ARBA" id="ARBA00022723"/>
    </source>
</evidence>
<dbReference type="SUPFAM" id="SSF53738">
    <property type="entry name" value="Phosphoglucomutase, first 3 domains"/>
    <property type="match status" value="1"/>
</dbReference>
<dbReference type="GO" id="GO:0004615">
    <property type="term" value="F:phosphomannomutase activity"/>
    <property type="evidence" value="ECO:0007669"/>
    <property type="project" value="TreeGrafter"/>
</dbReference>
<evidence type="ECO:0000259" key="6">
    <source>
        <dbReference type="Pfam" id="PF00408"/>
    </source>
</evidence>
<feature type="domain" description="Alpha-D-phosphohexomutase C-terminal" evidence="6">
    <location>
        <begin position="69"/>
        <end position="135"/>
    </location>
</feature>
<evidence type="ECO:0000256" key="2">
    <source>
        <dbReference type="ARBA" id="ARBA00022553"/>
    </source>
</evidence>
<keyword evidence="3" id="KW-0479">Metal-binding</keyword>
<dbReference type="Pfam" id="PF02880">
    <property type="entry name" value="PGM_PMM_III"/>
    <property type="match status" value="1"/>
</dbReference>
<dbReference type="GO" id="GO:0046872">
    <property type="term" value="F:metal ion binding"/>
    <property type="evidence" value="ECO:0007669"/>
    <property type="project" value="UniProtKB-KW"/>
</dbReference>
<evidence type="ECO:0000256" key="1">
    <source>
        <dbReference type="ARBA" id="ARBA00001946"/>
    </source>
</evidence>
<evidence type="ECO:0000259" key="7">
    <source>
        <dbReference type="Pfam" id="PF02880"/>
    </source>
</evidence>
<dbReference type="GO" id="GO:0005975">
    <property type="term" value="P:carbohydrate metabolic process"/>
    <property type="evidence" value="ECO:0007669"/>
    <property type="project" value="InterPro"/>
</dbReference>
<evidence type="ECO:0008006" key="9">
    <source>
        <dbReference type="Google" id="ProtNLM"/>
    </source>
</evidence>
<evidence type="ECO:0000256" key="5">
    <source>
        <dbReference type="ARBA" id="ARBA00023235"/>
    </source>
</evidence>
<dbReference type="InterPro" id="IPR005846">
    <property type="entry name" value="A-D-PHexomutase_a/b/a-III"/>
</dbReference>
<keyword evidence="4" id="KW-0460">Magnesium</keyword>
<dbReference type="InterPro" id="IPR005843">
    <property type="entry name" value="A-D-PHexomutase_C"/>
</dbReference>
<dbReference type="Gene3D" id="3.40.120.10">
    <property type="entry name" value="Alpha-D-Glucose-1,6-Bisphosphate, subunit A, domain 3"/>
    <property type="match status" value="2"/>
</dbReference>